<evidence type="ECO:0000313" key="2">
    <source>
        <dbReference type="Proteomes" id="UP000724584"/>
    </source>
</evidence>
<reference evidence="1 2" key="1">
    <citation type="journal article" date="2021" name="Nat. Commun.">
        <title>Genetic determinants of endophytism in the Arabidopsis root mycobiome.</title>
        <authorList>
            <person name="Mesny F."/>
            <person name="Miyauchi S."/>
            <person name="Thiergart T."/>
            <person name="Pickel B."/>
            <person name="Atanasova L."/>
            <person name="Karlsson M."/>
            <person name="Huettel B."/>
            <person name="Barry K.W."/>
            <person name="Haridas S."/>
            <person name="Chen C."/>
            <person name="Bauer D."/>
            <person name="Andreopoulos W."/>
            <person name="Pangilinan J."/>
            <person name="LaButti K."/>
            <person name="Riley R."/>
            <person name="Lipzen A."/>
            <person name="Clum A."/>
            <person name="Drula E."/>
            <person name="Henrissat B."/>
            <person name="Kohler A."/>
            <person name="Grigoriev I.V."/>
            <person name="Martin F.M."/>
            <person name="Hacquard S."/>
        </authorList>
    </citation>
    <scope>NUCLEOTIDE SEQUENCE [LARGE SCALE GENOMIC DNA]</scope>
    <source>
        <strain evidence="1 2">MPI-SDFR-AT-0079</strain>
    </source>
</reference>
<keyword evidence="2" id="KW-1185">Reference proteome</keyword>
<name>A0ACB7PCI5_9PEZI</name>
<gene>
    <name evidence="1" type="ORF">F5144DRAFT_487740</name>
</gene>
<organism evidence="1 2">
    <name type="scientific">Chaetomium tenue</name>
    <dbReference type="NCBI Taxonomy" id="1854479"/>
    <lineage>
        <taxon>Eukaryota</taxon>
        <taxon>Fungi</taxon>
        <taxon>Dikarya</taxon>
        <taxon>Ascomycota</taxon>
        <taxon>Pezizomycotina</taxon>
        <taxon>Sordariomycetes</taxon>
        <taxon>Sordariomycetidae</taxon>
        <taxon>Sordariales</taxon>
        <taxon>Chaetomiaceae</taxon>
        <taxon>Chaetomium</taxon>
    </lineage>
</organism>
<proteinExistence type="predicted"/>
<dbReference type="EMBL" id="JAGIZQ010000003">
    <property type="protein sequence ID" value="KAH6636901.1"/>
    <property type="molecule type" value="Genomic_DNA"/>
</dbReference>
<dbReference type="Proteomes" id="UP000724584">
    <property type="component" value="Unassembled WGS sequence"/>
</dbReference>
<comment type="caution">
    <text evidence="1">The sequence shown here is derived from an EMBL/GenBank/DDBJ whole genome shotgun (WGS) entry which is preliminary data.</text>
</comment>
<accession>A0ACB7PCI5</accession>
<protein>
    <submittedName>
        <fullName evidence="1">Cytochrome b5-like heme/steroid binding domain-containing protein</fullName>
    </submittedName>
</protein>
<sequence length="60" mass="6306">MSPIISPSELAGHNTLGSLWIAIDGVVYDFTEFAPTHPGGLSVLLENAGKDGTKPYLAVH</sequence>
<evidence type="ECO:0000313" key="1">
    <source>
        <dbReference type="EMBL" id="KAH6636901.1"/>
    </source>
</evidence>
<feature type="non-terminal residue" evidence="1">
    <location>
        <position position="60"/>
    </location>
</feature>